<reference evidence="2" key="1">
    <citation type="submission" date="2021-02" db="EMBL/GenBank/DDBJ databases">
        <authorList>
            <person name="Nowell W R."/>
        </authorList>
    </citation>
    <scope>NUCLEOTIDE SEQUENCE</scope>
</reference>
<feature type="transmembrane region" description="Helical" evidence="1">
    <location>
        <begin position="75"/>
        <end position="93"/>
    </location>
</feature>
<sequence>MGFAERFPRWTSAVLAIIQLALTAVIIGLEIKSIFIDLAHGTIWVGFWASLIFIKTLVMMLFITCCCRGRCCATYVLAWNIFSGILACVTIYFDRTFINDPCKCYLGDKLCCAVRSVDSFRTNYTSILDQCGQAIANNDKTALQWCSTGSPPYDKIQYLKAQLGCAVGMLISCALYVVIYIFACLGICFGHD</sequence>
<dbReference type="AlphaFoldDB" id="A0A813VHT8"/>
<evidence type="ECO:0000313" key="3">
    <source>
        <dbReference type="EMBL" id="CAF0976692.1"/>
    </source>
</evidence>
<gene>
    <name evidence="2" type="ORF">BJG266_LOCUS7095</name>
    <name evidence="3" type="ORF">QVE165_LOCUS13634</name>
</gene>
<feature type="transmembrane region" description="Helical" evidence="1">
    <location>
        <begin position="43"/>
        <end position="63"/>
    </location>
</feature>
<dbReference type="EMBL" id="CAJNOI010000021">
    <property type="protein sequence ID" value="CAF0836857.1"/>
    <property type="molecule type" value="Genomic_DNA"/>
</dbReference>
<dbReference type="Proteomes" id="UP000663877">
    <property type="component" value="Unassembled WGS sequence"/>
</dbReference>
<name>A0A813VHT8_9BILA</name>
<organism evidence="2 5">
    <name type="scientific">Adineta steineri</name>
    <dbReference type="NCBI Taxonomy" id="433720"/>
    <lineage>
        <taxon>Eukaryota</taxon>
        <taxon>Metazoa</taxon>
        <taxon>Spiralia</taxon>
        <taxon>Gnathifera</taxon>
        <taxon>Rotifera</taxon>
        <taxon>Eurotatoria</taxon>
        <taxon>Bdelloidea</taxon>
        <taxon>Adinetida</taxon>
        <taxon>Adinetidae</taxon>
        <taxon>Adineta</taxon>
    </lineage>
</organism>
<evidence type="ECO:0000313" key="2">
    <source>
        <dbReference type="EMBL" id="CAF0836857.1"/>
    </source>
</evidence>
<keyword evidence="1" id="KW-1133">Transmembrane helix</keyword>
<evidence type="ECO:0000313" key="5">
    <source>
        <dbReference type="Proteomes" id="UP000663877"/>
    </source>
</evidence>
<dbReference type="EMBL" id="CAJNOM010000070">
    <property type="protein sequence ID" value="CAF0976692.1"/>
    <property type="molecule type" value="Genomic_DNA"/>
</dbReference>
<feature type="transmembrane region" description="Helical" evidence="1">
    <location>
        <begin position="12"/>
        <end position="31"/>
    </location>
</feature>
<dbReference type="Proteomes" id="UP000663832">
    <property type="component" value="Unassembled WGS sequence"/>
</dbReference>
<accession>A0A813VHT8</accession>
<evidence type="ECO:0000313" key="4">
    <source>
        <dbReference type="Proteomes" id="UP000663832"/>
    </source>
</evidence>
<comment type="caution">
    <text evidence="2">The sequence shown here is derived from an EMBL/GenBank/DDBJ whole genome shotgun (WGS) entry which is preliminary data.</text>
</comment>
<protein>
    <submittedName>
        <fullName evidence="2">Uncharacterized protein</fullName>
    </submittedName>
</protein>
<proteinExistence type="predicted"/>
<dbReference type="OrthoDB" id="9979270at2759"/>
<keyword evidence="4" id="KW-1185">Reference proteome</keyword>
<evidence type="ECO:0000256" key="1">
    <source>
        <dbReference type="SAM" id="Phobius"/>
    </source>
</evidence>
<feature type="transmembrane region" description="Helical" evidence="1">
    <location>
        <begin position="161"/>
        <end position="189"/>
    </location>
</feature>
<keyword evidence="1" id="KW-0812">Transmembrane</keyword>
<keyword evidence="1" id="KW-0472">Membrane</keyword>